<organism evidence="8 9">
    <name type="scientific">Phaeodactylibacter xiamenensis</name>
    <dbReference type="NCBI Taxonomy" id="1524460"/>
    <lineage>
        <taxon>Bacteria</taxon>
        <taxon>Pseudomonadati</taxon>
        <taxon>Bacteroidota</taxon>
        <taxon>Saprospiria</taxon>
        <taxon>Saprospirales</taxon>
        <taxon>Haliscomenobacteraceae</taxon>
        <taxon>Phaeodactylibacter</taxon>
    </lineage>
</organism>
<evidence type="ECO:0000313" key="8">
    <source>
        <dbReference type="EMBL" id="KGE85692.1"/>
    </source>
</evidence>
<comment type="cofactor">
    <cofactor evidence="6">
        <name>Zn(2+)</name>
        <dbReference type="ChEBI" id="CHEBI:29105"/>
    </cofactor>
    <text evidence="6">Binds 1 zinc ion per subunit.</text>
</comment>
<dbReference type="PANTHER" id="PTHR22726">
    <property type="entry name" value="METALLOENDOPEPTIDASE OMA1"/>
    <property type="match status" value="1"/>
</dbReference>
<keyword evidence="2" id="KW-0479">Metal-binding</keyword>
<dbReference type="AlphaFoldDB" id="A0A098S3B4"/>
<reference evidence="8 9" key="1">
    <citation type="journal article" date="2014" name="Int. J. Syst. Evol. Microbiol.">
        <title>Phaeodactylibacter xiamenensis gen. nov., sp. nov., a member of the family Saprospiraceae isolated from the marine alga Phaeodactylum tricornutum.</title>
        <authorList>
            <person name="Chen Z.Jr."/>
            <person name="Lei X."/>
            <person name="Lai Q."/>
            <person name="Li Y."/>
            <person name="Zhang B."/>
            <person name="Zhang J."/>
            <person name="Zhang H."/>
            <person name="Yang L."/>
            <person name="Zheng W."/>
            <person name="Tian Y."/>
            <person name="Yu Z."/>
            <person name="Xu H.Jr."/>
            <person name="Zheng T."/>
        </authorList>
    </citation>
    <scope>NUCLEOTIDE SEQUENCE [LARGE SCALE GENOMIC DNA]</scope>
    <source>
        <strain evidence="8 9">KD52</strain>
    </source>
</reference>
<keyword evidence="1 6" id="KW-0645">Protease</keyword>
<dbReference type="Gene3D" id="3.30.2010.10">
    <property type="entry name" value="Metalloproteases ('zincins'), catalytic domain"/>
    <property type="match status" value="1"/>
</dbReference>
<dbReference type="Pfam" id="PF01435">
    <property type="entry name" value="Peptidase_M48"/>
    <property type="match status" value="1"/>
</dbReference>
<evidence type="ECO:0000256" key="3">
    <source>
        <dbReference type="ARBA" id="ARBA00022801"/>
    </source>
</evidence>
<dbReference type="EMBL" id="JPOS01000084">
    <property type="protein sequence ID" value="KGE85692.1"/>
    <property type="molecule type" value="Genomic_DNA"/>
</dbReference>
<name>A0A098S3B4_9BACT</name>
<keyword evidence="5 6" id="KW-0482">Metalloprotease</keyword>
<evidence type="ECO:0000313" key="9">
    <source>
        <dbReference type="Proteomes" id="UP000029736"/>
    </source>
</evidence>
<evidence type="ECO:0000256" key="4">
    <source>
        <dbReference type="ARBA" id="ARBA00022833"/>
    </source>
</evidence>
<sequence length="309" mass="35633">MNHGYLLVSILLLFAGSCEFEAAQKEPAPCHYYEFTDGPHIKQFWEESCQNGKLDLWVHRLAQKLEKHLEPEALGIPYDTLEALGQEQFNRTMQSVSTVRGNTYRRVNRIFKTLVRHTLRTDVDYEIFVIRHQKQPGLINAWVTAHGKVFITTAMLEFVETEDELAFILSHELAHIENMLPDRRLALRGELRSVLGYSEIGTLLSNTTESALTSINQYHELIADRSALYFMNEAGFDPEGALQFFSRLDRTFNDNQSYFFLEPLSNTHPYDHIRFNCASRYIFDSKRVVPGCEESNEMPAPNAAQFSKK</sequence>
<feature type="domain" description="Peptidase M48" evidence="7">
    <location>
        <begin position="105"/>
        <end position="277"/>
    </location>
</feature>
<comment type="caution">
    <text evidence="8">The sequence shown here is derived from an EMBL/GenBank/DDBJ whole genome shotgun (WGS) entry which is preliminary data.</text>
</comment>
<dbReference type="STRING" id="1524460.IX84_26830"/>
<dbReference type="Proteomes" id="UP000029736">
    <property type="component" value="Unassembled WGS sequence"/>
</dbReference>
<keyword evidence="9" id="KW-1185">Reference proteome</keyword>
<dbReference type="GO" id="GO:0051603">
    <property type="term" value="P:proteolysis involved in protein catabolic process"/>
    <property type="evidence" value="ECO:0007669"/>
    <property type="project" value="TreeGrafter"/>
</dbReference>
<dbReference type="RefSeq" id="WP_044227770.1">
    <property type="nucleotide sequence ID" value="NZ_JPOS01000084.1"/>
</dbReference>
<proteinExistence type="inferred from homology"/>
<dbReference type="CDD" id="cd07324">
    <property type="entry name" value="M48C_Oma1-like"/>
    <property type="match status" value="1"/>
</dbReference>
<evidence type="ECO:0000256" key="2">
    <source>
        <dbReference type="ARBA" id="ARBA00022723"/>
    </source>
</evidence>
<evidence type="ECO:0000259" key="7">
    <source>
        <dbReference type="Pfam" id="PF01435"/>
    </source>
</evidence>
<dbReference type="GO" id="GO:0046872">
    <property type="term" value="F:metal ion binding"/>
    <property type="evidence" value="ECO:0007669"/>
    <property type="project" value="UniProtKB-KW"/>
</dbReference>
<evidence type="ECO:0000256" key="6">
    <source>
        <dbReference type="RuleBase" id="RU003983"/>
    </source>
</evidence>
<evidence type="ECO:0000256" key="5">
    <source>
        <dbReference type="ARBA" id="ARBA00023049"/>
    </source>
</evidence>
<evidence type="ECO:0000256" key="1">
    <source>
        <dbReference type="ARBA" id="ARBA00022670"/>
    </source>
</evidence>
<accession>A0A098S3B4</accession>
<dbReference type="OrthoDB" id="9810445at2"/>
<keyword evidence="4 6" id="KW-0862">Zinc</keyword>
<protein>
    <recommendedName>
        <fullName evidence="7">Peptidase M48 domain-containing protein</fullName>
    </recommendedName>
</protein>
<dbReference type="PANTHER" id="PTHR22726:SF1">
    <property type="entry name" value="METALLOENDOPEPTIDASE OMA1, MITOCHONDRIAL"/>
    <property type="match status" value="1"/>
</dbReference>
<comment type="similarity">
    <text evidence="6">Belongs to the peptidase M48 family.</text>
</comment>
<dbReference type="GO" id="GO:0016020">
    <property type="term" value="C:membrane"/>
    <property type="evidence" value="ECO:0007669"/>
    <property type="project" value="TreeGrafter"/>
</dbReference>
<dbReference type="InterPro" id="IPR001915">
    <property type="entry name" value="Peptidase_M48"/>
</dbReference>
<dbReference type="GO" id="GO:0004222">
    <property type="term" value="F:metalloendopeptidase activity"/>
    <property type="evidence" value="ECO:0007669"/>
    <property type="project" value="InterPro"/>
</dbReference>
<dbReference type="InterPro" id="IPR051156">
    <property type="entry name" value="Mito/Outer_Membr_Metalloprot"/>
</dbReference>
<gene>
    <name evidence="8" type="ORF">IX84_26830</name>
</gene>
<keyword evidence="3 6" id="KW-0378">Hydrolase</keyword>